<gene>
    <name evidence="1" type="ORF">FAM09_09810</name>
</gene>
<dbReference type="OrthoDB" id="9865719at2"/>
<dbReference type="Gene3D" id="3.90.1720.10">
    <property type="entry name" value="endopeptidase domain like (from Nostoc punctiforme)"/>
    <property type="match status" value="1"/>
</dbReference>
<comment type="caution">
    <text evidence="1">The sequence shown here is derived from an EMBL/GenBank/DDBJ whole genome shotgun (WGS) entry which is preliminary data.</text>
</comment>
<keyword evidence="2" id="KW-1185">Reference proteome</keyword>
<organism evidence="1 2">
    <name type="scientific">Niastella caeni</name>
    <dbReference type="NCBI Taxonomy" id="2569763"/>
    <lineage>
        <taxon>Bacteria</taxon>
        <taxon>Pseudomonadati</taxon>
        <taxon>Bacteroidota</taxon>
        <taxon>Chitinophagia</taxon>
        <taxon>Chitinophagales</taxon>
        <taxon>Chitinophagaceae</taxon>
        <taxon>Niastella</taxon>
    </lineage>
</organism>
<proteinExistence type="predicted"/>
<dbReference type="RefSeq" id="WP_136576918.1">
    <property type="nucleotide sequence ID" value="NZ_STFF01000002.1"/>
</dbReference>
<protein>
    <submittedName>
        <fullName evidence="1">Uncharacterized protein</fullName>
    </submittedName>
</protein>
<reference evidence="1 2" key="1">
    <citation type="submission" date="2019-04" db="EMBL/GenBank/DDBJ databases">
        <title>Niastella caeni sp. nov., isolated from activated sludge.</title>
        <authorList>
            <person name="Sheng M."/>
        </authorList>
    </citation>
    <scope>NUCLEOTIDE SEQUENCE [LARGE SCALE GENOMIC DNA]</scope>
    <source>
        <strain evidence="1 2">HX-2-15</strain>
    </source>
</reference>
<dbReference type="AlphaFoldDB" id="A0A4S8I0Z7"/>
<sequence>MAYSSIIANNLIGASRTADFQCNHVVNEVLTGSKYGKIAAEYLNYGKVIDSPIAGAVVVGKDGKHVGIFISTTEFIHSSSSKMKVIKASLSQLPFVFPNGWEFRIE</sequence>
<name>A0A4S8I0Z7_9BACT</name>
<dbReference type="EMBL" id="STFF01000002">
    <property type="protein sequence ID" value="THU40164.1"/>
    <property type="molecule type" value="Genomic_DNA"/>
</dbReference>
<dbReference type="Proteomes" id="UP000306918">
    <property type="component" value="Unassembled WGS sequence"/>
</dbReference>
<evidence type="ECO:0000313" key="2">
    <source>
        <dbReference type="Proteomes" id="UP000306918"/>
    </source>
</evidence>
<accession>A0A4S8I0Z7</accession>
<evidence type="ECO:0000313" key="1">
    <source>
        <dbReference type="EMBL" id="THU40164.1"/>
    </source>
</evidence>